<evidence type="ECO:0000313" key="2">
    <source>
        <dbReference type="Proteomes" id="UP000245720"/>
    </source>
</evidence>
<dbReference type="RefSeq" id="WP_109725493.1">
    <property type="nucleotide sequence ID" value="NZ_QGDI01000002.1"/>
</dbReference>
<dbReference type="OrthoDB" id="3197444at2"/>
<accession>A0A315Y2B8</accession>
<dbReference type="Proteomes" id="UP000245720">
    <property type="component" value="Unassembled WGS sequence"/>
</dbReference>
<dbReference type="EMBL" id="QGDI01000002">
    <property type="protein sequence ID" value="PWJ14617.1"/>
    <property type="molecule type" value="Genomic_DNA"/>
</dbReference>
<name>A0A315Y2B8_RUMFL</name>
<organism evidence="1 2">
    <name type="scientific">Ruminococcus flavefaciens</name>
    <dbReference type="NCBI Taxonomy" id="1265"/>
    <lineage>
        <taxon>Bacteria</taxon>
        <taxon>Bacillati</taxon>
        <taxon>Bacillota</taxon>
        <taxon>Clostridia</taxon>
        <taxon>Eubacteriales</taxon>
        <taxon>Oscillospiraceae</taxon>
        <taxon>Ruminococcus</taxon>
    </lineage>
</organism>
<sequence length="558" mass="62953">MLTPSEYDHLCDQLMVIYNDLENSIINDMVRRIIRLGRVSEATAWQAKQLQESGMLFDDILAEIAKRSDATENQVRALFQDAGIQSIQNDNFFYEQAGLGSITKLSPAAAQVLEAGYAKCAGELKNLTLTTAIATQQLYVTACDSAYMQVSSGAMDYGTAIRRAVQAAADGGAYVWYPSGHKDKLDVAIRRSVLTGVGQTVRQLSVTNASDMGADLMEITAHAGARPKHAEWQGKLVSLSGKNAGRYIDGAKVYSLKEIGYGSGDGFGGWNCRHDWFPFFEGISTRAYSDERLSELNAKNIEYDGQMYTEYEMDQMQRALERDIRDKKRSVSAANAGLASATNEDVKKQMQGMFDTESVKLKEAEKCLKNFLEETGQLPDGTRVWVNGFDKSLSQKAVWANKNLLKKLDKNDIINIGNIQRKYNEYIQKYPDSDFNYFMVTYKLKEAGFKKTGIALPAKPKNALLENDPTPGNIEPGHIFKRMKERNITEADLKSFMDEANVMFVQWNGQRQTFRSEKGAVTITRYEDKWYYKTAWSKENFDDEEKTIREVIKRYVEP</sequence>
<proteinExistence type="predicted"/>
<dbReference type="GO" id="GO:0005198">
    <property type="term" value="F:structural molecule activity"/>
    <property type="evidence" value="ECO:0007669"/>
    <property type="project" value="InterPro"/>
</dbReference>
<evidence type="ECO:0000313" key="1">
    <source>
        <dbReference type="EMBL" id="PWJ14617.1"/>
    </source>
</evidence>
<gene>
    <name evidence="1" type="ORF">IE37_00602</name>
</gene>
<dbReference type="Pfam" id="PF06152">
    <property type="entry name" value="Phage_min_cap2"/>
    <property type="match status" value="1"/>
</dbReference>
<comment type="caution">
    <text evidence="1">The sequence shown here is derived from an EMBL/GenBank/DDBJ whole genome shotgun (WGS) entry which is preliminary data.</text>
</comment>
<dbReference type="AlphaFoldDB" id="A0A315Y2B8"/>
<protein>
    <submittedName>
        <fullName evidence="1">Minor capsid protein 2</fullName>
    </submittedName>
</protein>
<dbReference type="InterPro" id="IPR009319">
    <property type="entry name" value="Phage_A118_VSP1"/>
</dbReference>
<reference evidence="1 2" key="1">
    <citation type="submission" date="2018-05" db="EMBL/GenBank/DDBJ databases">
        <title>The Hungate 1000. A catalogue of reference genomes from the rumen microbiome.</title>
        <authorList>
            <person name="Kelly W."/>
        </authorList>
    </citation>
    <scope>NUCLEOTIDE SEQUENCE [LARGE SCALE GENOMIC DNA]</scope>
    <source>
        <strain evidence="1 2">SAb67</strain>
    </source>
</reference>